<dbReference type="PANTHER" id="PTHR22617">
    <property type="entry name" value="CHEMOTAXIS SENSOR HISTIDINE KINASE-RELATED"/>
    <property type="match status" value="1"/>
</dbReference>
<dbReference type="EMBL" id="PSNW01000004">
    <property type="protein sequence ID" value="PPE74074.1"/>
    <property type="molecule type" value="Genomic_DNA"/>
</dbReference>
<evidence type="ECO:0000313" key="3">
    <source>
        <dbReference type="Proteomes" id="UP000238220"/>
    </source>
</evidence>
<dbReference type="Pfam" id="PF01584">
    <property type="entry name" value="CheW"/>
    <property type="match status" value="1"/>
</dbReference>
<dbReference type="GO" id="GO:0007165">
    <property type="term" value="P:signal transduction"/>
    <property type="evidence" value="ECO:0007669"/>
    <property type="project" value="InterPro"/>
</dbReference>
<dbReference type="PROSITE" id="PS50851">
    <property type="entry name" value="CHEW"/>
    <property type="match status" value="1"/>
</dbReference>
<dbReference type="Gene3D" id="2.40.50.180">
    <property type="entry name" value="CheA-289, Domain 4"/>
    <property type="match status" value="1"/>
</dbReference>
<dbReference type="Proteomes" id="UP000238220">
    <property type="component" value="Unassembled WGS sequence"/>
</dbReference>
<dbReference type="GO" id="GO:0005829">
    <property type="term" value="C:cytosol"/>
    <property type="evidence" value="ECO:0007669"/>
    <property type="project" value="TreeGrafter"/>
</dbReference>
<dbReference type="AlphaFoldDB" id="A0A2S5TGI2"/>
<dbReference type="SMART" id="SM00260">
    <property type="entry name" value="CheW"/>
    <property type="match status" value="1"/>
</dbReference>
<dbReference type="OrthoDB" id="9790406at2"/>
<evidence type="ECO:0000313" key="2">
    <source>
        <dbReference type="EMBL" id="PPE74074.1"/>
    </source>
</evidence>
<dbReference type="Gene3D" id="2.30.30.40">
    <property type="entry name" value="SH3 Domains"/>
    <property type="match status" value="1"/>
</dbReference>
<accession>A0A2S5TGI2</accession>
<proteinExistence type="predicted"/>
<evidence type="ECO:0000259" key="1">
    <source>
        <dbReference type="PROSITE" id="PS50851"/>
    </source>
</evidence>
<reference evidence="2 3" key="1">
    <citation type="submission" date="2018-02" db="EMBL/GenBank/DDBJ databases">
        <title>Genome sequencing of Solimonas sp. HR-BB.</title>
        <authorList>
            <person name="Lee Y."/>
            <person name="Jeon C.O."/>
        </authorList>
    </citation>
    <scope>NUCLEOTIDE SEQUENCE [LARGE SCALE GENOMIC DNA]</scope>
    <source>
        <strain evidence="2 3">HR-BB</strain>
    </source>
</reference>
<dbReference type="PANTHER" id="PTHR22617:SF23">
    <property type="entry name" value="CHEMOTAXIS PROTEIN CHEW"/>
    <property type="match status" value="1"/>
</dbReference>
<keyword evidence="3" id="KW-1185">Reference proteome</keyword>
<dbReference type="GO" id="GO:0006935">
    <property type="term" value="P:chemotaxis"/>
    <property type="evidence" value="ECO:0007669"/>
    <property type="project" value="InterPro"/>
</dbReference>
<comment type="caution">
    <text evidence="2">The sequence shown here is derived from an EMBL/GenBank/DDBJ whole genome shotgun (WGS) entry which is preliminary data.</text>
</comment>
<gene>
    <name evidence="2" type="ORF">C3942_08510</name>
</gene>
<dbReference type="InterPro" id="IPR039315">
    <property type="entry name" value="CheW"/>
</dbReference>
<feature type="domain" description="CheW-like" evidence="1">
    <location>
        <begin position="11"/>
        <end position="150"/>
    </location>
</feature>
<dbReference type="InterPro" id="IPR002545">
    <property type="entry name" value="CheW-lke_dom"/>
</dbReference>
<dbReference type="SUPFAM" id="SSF50341">
    <property type="entry name" value="CheW-like"/>
    <property type="match status" value="1"/>
</dbReference>
<dbReference type="RefSeq" id="WP_104229962.1">
    <property type="nucleotide sequence ID" value="NZ_PSNW01000004.1"/>
</dbReference>
<name>A0A2S5TGI2_9GAMM</name>
<protein>
    <submittedName>
        <fullName evidence="2">Chemotaxis protein CheW</fullName>
    </submittedName>
</protein>
<sequence length="152" mass="16037">MSGSRRDDQVLSRWVCFEMADQVYGLPISAVQEVLADTSIEPVPGTTPLVLGVINLRGSVVTVVDLRRHFGFEPVADAQTRIIVVDHGSESLGLCVDRVADVRKLADAAIKPAPAAGGGQAEAGIRGMVSRSGELLTLLDPARLLANLPLLA</sequence>
<organism evidence="2 3">
    <name type="scientific">Solimonas fluminis</name>
    <dbReference type="NCBI Taxonomy" id="2086571"/>
    <lineage>
        <taxon>Bacteria</taxon>
        <taxon>Pseudomonadati</taxon>
        <taxon>Pseudomonadota</taxon>
        <taxon>Gammaproteobacteria</taxon>
        <taxon>Nevskiales</taxon>
        <taxon>Nevskiaceae</taxon>
        <taxon>Solimonas</taxon>
    </lineage>
</organism>
<dbReference type="InterPro" id="IPR036061">
    <property type="entry name" value="CheW-like_dom_sf"/>
</dbReference>